<evidence type="ECO:0000313" key="1">
    <source>
        <dbReference type="EMBL" id="AYP68298.1"/>
    </source>
</evidence>
<name>A0A3G3BVL9_9CAUD</name>
<protein>
    <submittedName>
        <fullName evidence="1">Uncharacterized protein</fullName>
    </submittedName>
</protein>
<dbReference type="Proteomes" id="UP000274199">
    <property type="component" value="Segment"/>
</dbReference>
<reference evidence="1 2" key="1">
    <citation type="submission" date="2018-09" db="EMBL/GenBank/DDBJ databases">
        <title>Comparative Genomic Analysis of Eight Novel Haloalkaliphilic Bacteriophages from Lake Elmenteita, Kenya.</title>
        <authorList>
            <person name="Akhwale J.K."/>
        </authorList>
    </citation>
    <scope>NUCLEOTIDE SEQUENCE [LARGE SCALE GENOMIC DNA]</scope>
</reference>
<organism evidence="1 2">
    <name type="scientific">Bacillus phage vB_BcoS-136</name>
    <dbReference type="NCBI Taxonomy" id="2419619"/>
    <lineage>
        <taxon>Viruses</taxon>
        <taxon>Duplodnaviria</taxon>
        <taxon>Heunggongvirae</taxon>
        <taxon>Uroviricota</taxon>
        <taxon>Caudoviricetes</taxon>
        <taxon>Heleneionescovirinae</taxon>
        <taxon>Kenyattavirus</taxon>
        <taxon>Kenyattavirus kv136</taxon>
    </lineage>
</organism>
<dbReference type="EMBL" id="MH884508">
    <property type="protein sequence ID" value="AYP68298.1"/>
    <property type="molecule type" value="Genomic_DNA"/>
</dbReference>
<gene>
    <name evidence="1" type="ORF">vBBcoS136_00184</name>
</gene>
<sequence length="136" mass="15806">MKAKRIMIIYLKGFIENEASKEFMFHKLVNEMIDEGRVVFKEMIIGSERTTYFDDGSKIWVMPFGRNCHGMRLTDLYIDEEIAKLNNGFELVNQYLKPLVVNDGVYSNFDANGEPDSRTFFFSLEQDGVNIRALND</sequence>
<evidence type="ECO:0000313" key="2">
    <source>
        <dbReference type="Proteomes" id="UP000274199"/>
    </source>
</evidence>
<proteinExistence type="predicted"/>
<keyword evidence="2" id="KW-1185">Reference proteome</keyword>
<accession>A0A3G3BVL9</accession>